<protein>
    <recommendedName>
        <fullName evidence="4">Holin</fullName>
    </recommendedName>
</protein>
<feature type="transmembrane region" description="Helical" evidence="1">
    <location>
        <begin position="39"/>
        <end position="58"/>
    </location>
</feature>
<reference evidence="2 3" key="1">
    <citation type="submission" date="2015-12" db="EMBL/GenBank/DDBJ databases">
        <title>Intraspecies pangenome expansion in the marine bacterium Alteromonas.</title>
        <authorList>
            <person name="Lopez-Perez M."/>
            <person name="Rodriguez-Valera F."/>
        </authorList>
    </citation>
    <scope>NUCLEOTIDE SEQUENCE [LARGE SCALE GENOMIC DNA]</scope>
    <source>
        <strain evidence="2 3">UM8</strain>
    </source>
</reference>
<evidence type="ECO:0000313" key="3">
    <source>
        <dbReference type="Proteomes" id="UP000061468"/>
    </source>
</evidence>
<dbReference type="Proteomes" id="UP000061468">
    <property type="component" value="Chromosome"/>
</dbReference>
<keyword evidence="1" id="KW-0472">Membrane</keyword>
<keyword evidence="1" id="KW-1133">Transmembrane helix</keyword>
<dbReference type="RefSeq" id="WP_015066996.1">
    <property type="nucleotide sequence ID" value="NZ_CP013928.1"/>
</dbReference>
<evidence type="ECO:0000256" key="1">
    <source>
        <dbReference type="SAM" id="Phobius"/>
    </source>
</evidence>
<dbReference type="Pfam" id="PF16082">
    <property type="entry name" value="Phage_holin_2_4"/>
    <property type="match status" value="1"/>
</dbReference>
<evidence type="ECO:0008006" key="4">
    <source>
        <dbReference type="Google" id="ProtNLM"/>
    </source>
</evidence>
<keyword evidence="1" id="KW-0812">Transmembrane</keyword>
<proteinExistence type="predicted"/>
<dbReference type="AlphaFoldDB" id="A0AAC8XJ38"/>
<gene>
    <name evidence="2" type="ORF">AV942_08675</name>
</gene>
<dbReference type="EMBL" id="CP013928">
    <property type="protein sequence ID" value="AMJ78360.1"/>
    <property type="molecule type" value="Genomic_DNA"/>
</dbReference>
<name>A0AAC8XJ38_9ALTE</name>
<organism evidence="2 3">
    <name type="scientific">Alteromonas mediterranea</name>
    <dbReference type="NCBI Taxonomy" id="314275"/>
    <lineage>
        <taxon>Bacteria</taxon>
        <taxon>Pseudomonadati</taxon>
        <taxon>Pseudomonadota</taxon>
        <taxon>Gammaproteobacteria</taxon>
        <taxon>Alteromonadales</taxon>
        <taxon>Alteromonadaceae</taxon>
        <taxon>Alteromonas/Salinimonas group</taxon>
        <taxon>Alteromonas</taxon>
    </lineage>
</organism>
<evidence type="ECO:0000313" key="2">
    <source>
        <dbReference type="EMBL" id="AMJ78360.1"/>
    </source>
</evidence>
<accession>A0AAC8XJ38</accession>
<dbReference type="InterPro" id="IPR032124">
    <property type="entry name" value="Phage_F116_holin"/>
</dbReference>
<sequence>MNTHYQQEYNQEMADKSSIATYIGGGISAFWGILTSQEFGILIGMLVGIAGLCLNYYFKKRDDKYKLADERRKQELHEITLKTMANNAED</sequence>